<keyword evidence="2" id="KW-1185">Reference proteome</keyword>
<dbReference type="RefSeq" id="XP_031944579.1">
    <property type="nucleotide sequence ID" value="XM_032090404.1"/>
</dbReference>
<proteinExistence type="predicted"/>
<sequence>MATVPSHSAGLSSFLFQVKATRAYSSYGWTVLEDAALCCLACVCNHKSGVSVLVVPRCQGTGTPFGTSSWLSGGMLGEHSKDGSS</sequence>
<dbReference type="AlphaFoldDB" id="A0A5N7DLE9"/>
<evidence type="ECO:0000313" key="1">
    <source>
        <dbReference type="EMBL" id="KAE8407260.1"/>
    </source>
</evidence>
<dbReference type="Proteomes" id="UP000325579">
    <property type="component" value="Unassembled WGS sequence"/>
</dbReference>
<organism evidence="1 2">
    <name type="scientific">Aspergillus pseudonomiae</name>
    <dbReference type="NCBI Taxonomy" id="1506151"/>
    <lineage>
        <taxon>Eukaryota</taxon>
        <taxon>Fungi</taxon>
        <taxon>Dikarya</taxon>
        <taxon>Ascomycota</taxon>
        <taxon>Pezizomycotina</taxon>
        <taxon>Eurotiomycetes</taxon>
        <taxon>Eurotiomycetidae</taxon>
        <taxon>Eurotiales</taxon>
        <taxon>Aspergillaceae</taxon>
        <taxon>Aspergillus</taxon>
        <taxon>Aspergillus subgen. Circumdati</taxon>
    </lineage>
</organism>
<reference evidence="1 2" key="1">
    <citation type="submission" date="2019-04" db="EMBL/GenBank/DDBJ databases">
        <authorList>
            <consortium name="DOE Joint Genome Institute"/>
            <person name="Mondo S."/>
            <person name="Kjaerbolling I."/>
            <person name="Vesth T."/>
            <person name="Frisvad J.C."/>
            <person name="Nybo J.L."/>
            <person name="Theobald S."/>
            <person name="Kildgaard S."/>
            <person name="Isbrandt T."/>
            <person name="Kuo A."/>
            <person name="Sato A."/>
            <person name="Lyhne E.K."/>
            <person name="Kogle M.E."/>
            <person name="Wiebenga A."/>
            <person name="Kun R.S."/>
            <person name="Lubbers R.J."/>
            <person name="Makela M.R."/>
            <person name="Barry K."/>
            <person name="Chovatia M."/>
            <person name="Clum A."/>
            <person name="Daum C."/>
            <person name="Haridas S."/>
            <person name="He G."/>
            <person name="LaButti K."/>
            <person name="Lipzen A."/>
            <person name="Riley R."/>
            <person name="Salamov A."/>
            <person name="Simmons B.A."/>
            <person name="Magnuson J.K."/>
            <person name="Henrissat B."/>
            <person name="Mortensen U.H."/>
            <person name="Larsen T.O."/>
            <person name="Devries R.P."/>
            <person name="Grigoriev I.V."/>
            <person name="Machida M."/>
            <person name="Baker S.E."/>
            <person name="Andersen M.R."/>
            <person name="Cantor M.N."/>
            <person name="Hua S.X."/>
        </authorList>
    </citation>
    <scope>NUCLEOTIDE SEQUENCE [LARGE SCALE GENOMIC DNA]</scope>
    <source>
        <strain evidence="1 2">CBS 119388</strain>
    </source>
</reference>
<gene>
    <name evidence="1" type="ORF">BDV37DRAFT_29944</name>
</gene>
<accession>A0A5N7DLE9</accession>
<protein>
    <submittedName>
        <fullName evidence="1">Uncharacterized protein</fullName>
    </submittedName>
</protein>
<evidence type="ECO:0000313" key="2">
    <source>
        <dbReference type="Proteomes" id="UP000325579"/>
    </source>
</evidence>
<name>A0A5N7DLE9_9EURO</name>
<dbReference type="GeneID" id="43675095"/>
<dbReference type="EMBL" id="ML736749">
    <property type="protein sequence ID" value="KAE8407260.1"/>
    <property type="molecule type" value="Genomic_DNA"/>
</dbReference>